<reference evidence="1" key="1">
    <citation type="submission" date="2022-11" db="EMBL/GenBank/DDBJ databases">
        <authorList>
            <person name="Hyden B.L."/>
            <person name="Feng K."/>
            <person name="Yates T."/>
            <person name="Jawdy S."/>
            <person name="Smart L.B."/>
            <person name="Muchero W."/>
        </authorList>
    </citation>
    <scope>NUCLEOTIDE SEQUENCE</scope>
    <source>
        <tissue evidence="1">Shoot tip</tissue>
    </source>
</reference>
<evidence type="ECO:0000313" key="1">
    <source>
        <dbReference type="EMBL" id="KAJ6723430.1"/>
    </source>
</evidence>
<organism evidence="1 2">
    <name type="scientific">Salix koriyanagi</name>
    <dbReference type="NCBI Taxonomy" id="2511006"/>
    <lineage>
        <taxon>Eukaryota</taxon>
        <taxon>Viridiplantae</taxon>
        <taxon>Streptophyta</taxon>
        <taxon>Embryophyta</taxon>
        <taxon>Tracheophyta</taxon>
        <taxon>Spermatophyta</taxon>
        <taxon>Magnoliopsida</taxon>
        <taxon>eudicotyledons</taxon>
        <taxon>Gunneridae</taxon>
        <taxon>Pentapetalae</taxon>
        <taxon>rosids</taxon>
        <taxon>fabids</taxon>
        <taxon>Malpighiales</taxon>
        <taxon>Salicaceae</taxon>
        <taxon>Saliceae</taxon>
        <taxon>Salix</taxon>
    </lineage>
</organism>
<dbReference type="AlphaFoldDB" id="A0A9Q0U4U5"/>
<accession>A0A9Q0U4U5</accession>
<dbReference type="EMBL" id="JAPFFM010000013">
    <property type="protein sequence ID" value="KAJ6723430.1"/>
    <property type="molecule type" value="Genomic_DNA"/>
</dbReference>
<dbReference type="Proteomes" id="UP001151752">
    <property type="component" value="Chromosome 14"/>
</dbReference>
<protein>
    <submittedName>
        <fullName evidence="1">Uncharacterized protein</fullName>
    </submittedName>
</protein>
<sequence>MVLVRFKVFPAPLQNLFELFEINHGKLFLLSLNVLLISLAKLHLFYFLKNQTKLPSPFYLSYQGTLVVFFYRMKAEDVTLS</sequence>
<gene>
    <name evidence="1" type="ORF">OIU74_007909</name>
</gene>
<reference evidence="1" key="2">
    <citation type="journal article" date="2023" name="Int. J. Mol. Sci.">
        <title>De Novo Assembly and Annotation of 11 Diverse Shrub Willow (Salix) Genomes Reveals Novel Gene Organization in Sex-Linked Regions.</title>
        <authorList>
            <person name="Hyden B."/>
            <person name="Feng K."/>
            <person name="Yates T.B."/>
            <person name="Jawdy S."/>
            <person name="Cereghino C."/>
            <person name="Smart L.B."/>
            <person name="Muchero W."/>
        </authorList>
    </citation>
    <scope>NUCLEOTIDE SEQUENCE</scope>
    <source>
        <tissue evidence="1">Shoot tip</tissue>
    </source>
</reference>
<evidence type="ECO:0000313" key="2">
    <source>
        <dbReference type="Proteomes" id="UP001151752"/>
    </source>
</evidence>
<proteinExistence type="predicted"/>
<feature type="non-terminal residue" evidence="1">
    <location>
        <position position="81"/>
    </location>
</feature>
<comment type="caution">
    <text evidence="1">The sequence shown here is derived from an EMBL/GenBank/DDBJ whole genome shotgun (WGS) entry which is preliminary data.</text>
</comment>
<name>A0A9Q0U4U5_9ROSI</name>
<keyword evidence="2" id="KW-1185">Reference proteome</keyword>